<dbReference type="InterPro" id="IPR050330">
    <property type="entry name" value="Bact_OuterMem_StrucFunc"/>
</dbReference>
<dbReference type="Pfam" id="PF00691">
    <property type="entry name" value="OmpA"/>
    <property type="match status" value="1"/>
</dbReference>
<protein>
    <submittedName>
        <fullName evidence="7">Peptidoglycan-binding protein</fullName>
    </submittedName>
</protein>
<evidence type="ECO:0000259" key="6">
    <source>
        <dbReference type="PROSITE" id="PS51123"/>
    </source>
</evidence>
<dbReference type="GeneID" id="66285411"/>
<keyword evidence="5" id="KW-0732">Signal</keyword>
<dbReference type="InterPro" id="IPR006664">
    <property type="entry name" value="OMP_bac"/>
</dbReference>
<evidence type="ECO:0000313" key="7">
    <source>
        <dbReference type="EMBL" id="QDC41560.1"/>
    </source>
</evidence>
<proteinExistence type="predicted"/>
<evidence type="ECO:0000313" key="8">
    <source>
        <dbReference type="Proteomes" id="UP000314901"/>
    </source>
</evidence>
<keyword evidence="2 4" id="KW-0472">Membrane</keyword>
<dbReference type="InterPro" id="IPR036737">
    <property type="entry name" value="OmpA-like_sf"/>
</dbReference>
<dbReference type="PANTHER" id="PTHR30329:SF21">
    <property type="entry name" value="LIPOPROTEIN YIAD-RELATED"/>
    <property type="match status" value="1"/>
</dbReference>
<dbReference type="CDD" id="cd07185">
    <property type="entry name" value="OmpA_C-like"/>
    <property type="match status" value="1"/>
</dbReference>
<evidence type="ECO:0000256" key="5">
    <source>
        <dbReference type="SAM" id="SignalP"/>
    </source>
</evidence>
<feature type="domain" description="OmpA-like" evidence="6">
    <location>
        <begin position="47"/>
        <end position="163"/>
    </location>
</feature>
<dbReference type="SUPFAM" id="SSF103088">
    <property type="entry name" value="OmpA-like"/>
    <property type="match status" value="1"/>
</dbReference>
<dbReference type="Gene3D" id="3.30.1330.60">
    <property type="entry name" value="OmpA-like domain"/>
    <property type="match status" value="1"/>
</dbReference>
<dbReference type="GO" id="GO:0009279">
    <property type="term" value="C:cell outer membrane"/>
    <property type="evidence" value="ECO:0007669"/>
    <property type="project" value="UniProtKB-SubCell"/>
</dbReference>
<keyword evidence="3" id="KW-0998">Cell outer membrane</keyword>
<sequence>MKKSLFLASLLSLFLIGCSSTPIVDVSKPAGPSASNDEKDLDLASLRDPNNILSKRSIYFDYDKDVVKAEYKDLLAAHAQYVASHPKAKMTLTGNTDDRGSREYNVSLGQKRSVSVKKSMNVLGAQDTQIETVSFGEERADTNCKDDACYGKDRRVDISYEKE</sequence>
<dbReference type="PROSITE" id="PS51257">
    <property type="entry name" value="PROKAR_LIPOPROTEIN"/>
    <property type="match status" value="1"/>
</dbReference>
<dbReference type="KEGG" id="muv:FIT94_05845"/>
<reference evidence="7 8" key="1">
    <citation type="journal article" date="2019" name="ISME J.">
        <title>Evolution in action: habitat transition from sediment to the pelagial leads to genome streamlining in Methylophilaceae.</title>
        <authorList>
            <person name="Salcher M."/>
            <person name="Schaefle D."/>
            <person name="Kaspar M."/>
            <person name="Neuenschwander S.M."/>
            <person name="Ghai R."/>
        </authorList>
    </citation>
    <scope>NUCLEOTIDE SEQUENCE [LARGE SCALE GENOMIC DNA]</scope>
    <source>
        <strain evidence="7 8">MMS-RVI-51</strain>
    </source>
</reference>
<dbReference type="PANTHER" id="PTHR30329">
    <property type="entry name" value="STATOR ELEMENT OF FLAGELLAR MOTOR COMPLEX"/>
    <property type="match status" value="1"/>
</dbReference>
<evidence type="ECO:0000256" key="3">
    <source>
        <dbReference type="ARBA" id="ARBA00023237"/>
    </source>
</evidence>
<dbReference type="InterPro" id="IPR006665">
    <property type="entry name" value="OmpA-like"/>
</dbReference>
<dbReference type="Proteomes" id="UP000314901">
    <property type="component" value="Chromosome"/>
</dbReference>
<evidence type="ECO:0000256" key="2">
    <source>
        <dbReference type="ARBA" id="ARBA00023136"/>
    </source>
</evidence>
<comment type="subcellular location">
    <subcellularLocation>
        <location evidence="1">Cell outer membrane</location>
    </subcellularLocation>
</comment>
<gene>
    <name evidence="7" type="ORF">FIT94_05845</name>
</gene>
<accession>A0AAX1F0L2</accession>
<evidence type="ECO:0000256" key="4">
    <source>
        <dbReference type="PROSITE-ProRule" id="PRU00473"/>
    </source>
</evidence>
<feature type="chain" id="PRO_5043746271" evidence="5">
    <location>
        <begin position="25"/>
        <end position="163"/>
    </location>
</feature>
<dbReference type="RefSeq" id="WP_139868477.1">
    <property type="nucleotide sequence ID" value="NZ_CP040949.1"/>
</dbReference>
<dbReference type="PROSITE" id="PS51123">
    <property type="entry name" value="OMPA_2"/>
    <property type="match status" value="1"/>
</dbReference>
<evidence type="ECO:0000256" key="1">
    <source>
        <dbReference type="ARBA" id="ARBA00004442"/>
    </source>
</evidence>
<organism evidence="7 8">
    <name type="scientific">Candidatus Methylopumilus universalis</name>
    <dbReference type="NCBI Taxonomy" id="2588536"/>
    <lineage>
        <taxon>Bacteria</taxon>
        <taxon>Pseudomonadati</taxon>
        <taxon>Pseudomonadota</taxon>
        <taxon>Betaproteobacteria</taxon>
        <taxon>Nitrosomonadales</taxon>
        <taxon>Methylophilaceae</taxon>
        <taxon>Candidatus Methylopumilus</taxon>
    </lineage>
</organism>
<dbReference type="AlphaFoldDB" id="A0AAX1F0L2"/>
<name>A0AAX1F0L2_9PROT</name>
<dbReference type="PRINTS" id="PR01021">
    <property type="entry name" value="OMPADOMAIN"/>
</dbReference>
<dbReference type="EMBL" id="CP040953">
    <property type="protein sequence ID" value="QDC41560.1"/>
    <property type="molecule type" value="Genomic_DNA"/>
</dbReference>
<feature type="signal peptide" evidence="5">
    <location>
        <begin position="1"/>
        <end position="24"/>
    </location>
</feature>